<protein>
    <submittedName>
        <fullName evidence="2">Antibiotic biosynthesis monooxygenase family protein</fullName>
    </submittedName>
</protein>
<dbReference type="SUPFAM" id="SSF54909">
    <property type="entry name" value="Dimeric alpha+beta barrel"/>
    <property type="match status" value="1"/>
</dbReference>
<dbReference type="InterPro" id="IPR011008">
    <property type="entry name" value="Dimeric_a/b-barrel"/>
</dbReference>
<dbReference type="RefSeq" id="WP_012674663.1">
    <property type="nucleotide sequence ID" value="NC_012438.1"/>
</dbReference>
<evidence type="ECO:0000313" key="3">
    <source>
        <dbReference type="Proteomes" id="UP000001369"/>
    </source>
</evidence>
<feature type="domain" description="ABM" evidence="1">
    <location>
        <begin position="2"/>
        <end position="99"/>
    </location>
</feature>
<evidence type="ECO:0000313" key="2">
    <source>
        <dbReference type="EMBL" id="ACN99345.1"/>
    </source>
</evidence>
<dbReference type="OrthoDB" id="9798115at2"/>
<gene>
    <name evidence="2" type="ordered locus">SULAZ_0701</name>
</gene>
<dbReference type="InterPro" id="IPR050404">
    <property type="entry name" value="Heme-degrading_MO"/>
</dbReference>
<dbReference type="STRING" id="204536.SULAZ_0701"/>
<evidence type="ECO:0000259" key="1">
    <source>
        <dbReference type="PROSITE" id="PS51725"/>
    </source>
</evidence>
<keyword evidence="2" id="KW-0503">Monooxygenase</keyword>
<dbReference type="Pfam" id="PF03992">
    <property type="entry name" value="ABM"/>
    <property type="match status" value="1"/>
</dbReference>
<dbReference type="AlphaFoldDB" id="C1DU99"/>
<accession>C1DU99</accession>
<sequence length="106" mass="12364">MIVVLTKFPIKSEFMKDFEERSKERFGEHGIDKMEGFLGMKILAGRSFPSMPQNNQVVIITYWKDMESFLNYTKSQAFAEAHKNPPPKEWFVGNPSVEIYEVIKEV</sequence>
<dbReference type="PANTHER" id="PTHR34474">
    <property type="entry name" value="SIGNAL TRANSDUCTION PROTEIN TRAP"/>
    <property type="match status" value="1"/>
</dbReference>
<proteinExistence type="predicted"/>
<organism evidence="2 3">
    <name type="scientific">Sulfurihydrogenibium azorense (strain DSM 15241 / OCM 825 / Az-Fu1)</name>
    <dbReference type="NCBI Taxonomy" id="204536"/>
    <lineage>
        <taxon>Bacteria</taxon>
        <taxon>Pseudomonadati</taxon>
        <taxon>Aquificota</taxon>
        <taxon>Aquificia</taxon>
        <taxon>Aquificales</taxon>
        <taxon>Hydrogenothermaceae</taxon>
        <taxon>Sulfurihydrogenibium</taxon>
    </lineage>
</organism>
<dbReference type="PROSITE" id="PS51725">
    <property type="entry name" value="ABM"/>
    <property type="match status" value="1"/>
</dbReference>
<dbReference type="eggNOG" id="COG2329">
    <property type="taxonomic scope" value="Bacteria"/>
</dbReference>
<dbReference type="PANTHER" id="PTHR34474:SF2">
    <property type="entry name" value="SIGNAL TRANSDUCTION PROTEIN TRAP"/>
    <property type="match status" value="1"/>
</dbReference>
<name>C1DU99_SULAA</name>
<dbReference type="GO" id="GO:0004497">
    <property type="term" value="F:monooxygenase activity"/>
    <property type="evidence" value="ECO:0007669"/>
    <property type="project" value="UniProtKB-KW"/>
</dbReference>
<keyword evidence="2" id="KW-0560">Oxidoreductase</keyword>
<dbReference type="EMBL" id="CP001229">
    <property type="protein sequence ID" value="ACN99345.1"/>
    <property type="molecule type" value="Genomic_DNA"/>
</dbReference>
<keyword evidence="3" id="KW-1185">Reference proteome</keyword>
<dbReference type="KEGG" id="saf:SULAZ_0701"/>
<dbReference type="Gene3D" id="3.30.70.100">
    <property type="match status" value="1"/>
</dbReference>
<reference evidence="2 3" key="1">
    <citation type="journal article" date="2009" name="J. Bacteriol.">
        <title>Complete and draft genome sequences of six members of the Aquificales.</title>
        <authorList>
            <person name="Reysenbach A.L."/>
            <person name="Hamamura N."/>
            <person name="Podar M."/>
            <person name="Griffiths E."/>
            <person name="Ferreira S."/>
            <person name="Hochstein R."/>
            <person name="Heidelberg J."/>
            <person name="Johnson J."/>
            <person name="Mead D."/>
            <person name="Pohorille A."/>
            <person name="Sarmiento M."/>
            <person name="Schweighofer K."/>
            <person name="Seshadri R."/>
            <person name="Voytek M.A."/>
        </authorList>
    </citation>
    <scope>NUCLEOTIDE SEQUENCE [LARGE SCALE GENOMIC DNA]</scope>
    <source>
        <strain evidence="3">Az-Fu1 / DSM 15241 / OCM 825</strain>
    </source>
</reference>
<dbReference type="HOGENOM" id="CLU_141544_1_1_0"/>
<dbReference type="InterPro" id="IPR007138">
    <property type="entry name" value="ABM_dom"/>
</dbReference>
<dbReference type="Proteomes" id="UP000001369">
    <property type="component" value="Chromosome"/>
</dbReference>